<dbReference type="PANTHER" id="PTHR43712:SF16">
    <property type="entry name" value="O-METHYLTRANSFERASE ELCB"/>
    <property type="match status" value="1"/>
</dbReference>
<proteinExistence type="predicted"/>
<evidence type="ECO:0000256" key="4">
    <source>
        <dbReference type="SAM" id="MobiDB-lite"/>
    </source>
</evidence>
<dbReference type="AlphaFoldDB" id="A0A367L2R5"/>
<evidence type="ECO:0000313" key="6">
    <source>
        <dbReference type="EMBL" id="RCI08716.1"/>
    </source>
</evidence>
<keyword evidence="1" id="KW-0489">Methyltransferase</keyword>
<dbReference type="Pfam" id="PF00891">
    <property type="entry name" value="Methyltransf_2"/>
    <property type="match status" value="1"/>
</dbReference>
<dbReference type="STRING" id="1330021.A0A367L2R5"/>
<dbReference type="Gene3D" id="3.40.50.150">
    <property type="entry name" value="Vaccinia Virus protein VP39"/>
    <property type="match status" value="1"/>
</dbReference>
<evidence type="ECO:0000256" key="1">
    <source>
        <dbReference type="ARBA" id="ARBA00022603"/>
    </source>
</evidence>
<accession>A0A367L2R5</accession>
<feature type="region of interest" description="Disordered" evidence="4">
    <location>
        <begin position="1"/>
        <end position="45"/>
    </location>
</feature>
<dbReference type="GO" id="GO:0008171">
    <property type="term" value="F:O-methyltransferase activity"/>
    <property type="evidence" value="ECO:0007669"/>
    <property type="project" value="InterPro"/>
</dbReference>
<comment type="caution">
    <text evidence="6">The sequence shown here is derived from an EMBL/GenBank/DDBJ whole genome shotgun (WGS) entry which is preliminary data.</text>
</comment>
<name>A0A367L2R5_9HYPO</name>
<reference evidence="6 7" key="1">
    <citation type="journal article" date="2015" name="BMC Genomics">
        <title>Insights from the genome of Ophiocordyceps polyrhachis-furcata to pathogenicity and host specificity in insect fungi.</title>
        <authorList>
            <person name="Wichadakul D."/>
            <person name="Kobmoo N."/>
            <person name="Ingsriswang S."/>
            <person name="Tangphatsornruang S."/>
            <person name="Chantasingh D."/>
            <person name="Luangsa-ard J.J."/>
            <person name="Eurwilaichitr L."/>
        </authorList>
    </citation>
    <scope>NUCLEOTIDE SEQUENCE [LARGE SCALE GENOMIC DNA]</scope>
    <source>
        <strain evidence="6 7">BCC 54312</strain>
    </source>
</reference>
<keyword evidence="7" id="KW-1185">Reference proteome</keyword>
<dbReference type="PANTHER" id="PTHR43712">
    <property type="entry name" value="PUTATIVE (AFU_ORTHOLOGUE AFUA_4G14580)-RELATED"/>
    <property type="match status" value="1"/>
</dbReference>
<keyword evidence="2" id="KW-0808">Transferase</keyword>
<protein>
    <recommendedName>
        <fullName evidence="5">O-methyltransferase C-terminal domain-containing protein</fullName>
    </recommendedName>
</protein>
<dbReference type="SUPFAM" id="SSF53335">
    <property type="entry name" value="S-adenosyl-L-methionine-dependent methyltransferases"/>
    <property type="match status" value="1"/>
</dbReference>
<dbReference type="Gene3D" id="1.10.10.10">
    <property type="entry name" value="Winged helix-like DNA-binding domain superfamily/Winged helix DNA-binding domain"/>
    <property type="match status" value="1"/>
</dbReference>
<keyword evidence="3" id="KW-0949">S-adenosyl-L-methionine</keyword>
<dbReference type="Proteomes" id="UP000253664">
    <property type="component" value="Unassembled WGS sequence"/>
</dbReference>
<gene>
    <name evidence="6" type="ORF">L249_4763</name>
</gene>
<dbReference type="InterPro" id="IPR029063">
    <property type="entry name" value="SAM-dependent_MTases_sf"/>
</dbReference>
<dbReference type="PROSITE" id="PS51683">
    <property type="entry name" value="SAM_OMT_II"/>
    <property type="match status" value="1"/>
</dbReference>
<dbReference type="GO" id="GO:0032259">
    <property type="term" value="P:methylation"/>
    <property type="evidence" value="ECO:0007669"/>
    <property type="project" value="UniProtKB-KW"/>
</dbReference>
<sequence length="502" mass="56242">MGKFKVPSWLLPMSSSNKDKQNRRSFSGFSHRRVKSDDNNNKPSRMMELAAKITVETEKLNRYVRDNGLPEPGFDVDAPDSFPPLPAELQTSRLEVVCAAQELESLVRGPRENVRWAVWSVRFQSISGLDFTETNKYLNTLSLQIINKYGIAKLVPVDGSSAVSLSQLQAKTKLDPTNLARVLRHAMTNHIFCESSEGEISHTAASRLLAQDESLQDWVGFNSEEVFPSAAQVLKALEAHPEATSLTMTGFNFAFDTVGTEPMFVTLGRDPTRAKRMGGAMASLSAGEGYEPRHFVDGYDLSDVDRRGGGVFVDVGGSHGFVCVELARRWKGMTFVVQDLPQTVDSAPVPICEDPSVAARIRMQKHDFFEEQPVKGADVYYYRWILHNYSTPYAVKLLRNLIPALKPGARVVVNEHCLRAPGAEKPWDERLIRGMDLVMMIACNAQERDEEQFRQLFREADERFVFKGVTRSDDCRMSVVEAVWEPGLVRMNGRGEDEDVVG</sequence>
<dbReference type="SUPFAM" id="SSF46785">
    <property type="entry name" value="Winged helix' DNA-binding domain"/>
    <property type="match status" value="1"/>
</dbReference>
<evidence type="ECO:0000256" key="2">
    <source>
        <dbReference type="ARBA" id="ARBA00022679"/>
    </source>
</evidence>
<dbReference type="EMBL" id="LKCN02000018">
    <property type="protein sequence ID" value="RCI08716.1"/>
    <property type="molecule type" value="Genomic_DNA"/>
</dbReference>
<evidence type="ECO:0000313" key="7">
    <source>
        <dbReference type="Proteomes" id="UP000253664"/>
    </source>
</evidence>
<dbReference type="InterPro" id="IPR036388">
    <property type="entry name" value="WH-like_DNA-bd_sf"/>
</dbReference>
<dbReference type="InterPro" id="IPR016461">
    <property type="entry name" value="COMT-like"/>
</dbReference>
<evidence type="ECO:0000259" key="5">
    <source>
        <dbReference type="Pfam" id="PF00891"/>
    </source>
</evidence>
<dbReference type="OrthoDB" id="2410195at2759"/>
<dbReference type="InterPro" id="IPR036390">
    <property type="entry name" value="WH_DNA-bd_sf"/>
</dbReference>
<dbReference type="InterPro" id="IPR001077">
    <property type="entry name" value="COMT_C"/>
</dbReference>
<organism evidence="6 7">
    <name type="scientific">Ophiocordyceps polyrhachis-furcata BCC 54312</name>
    <dbReference type="NCBI Taxonomy" id="1330021"/>
    <lineage>
        <taxon>Eukaryota</taxon>
        <taxon>Fungi</taxon>
        <taxon>Dikarya</taxon>
        <taxon>Ascomycota</taxon>
        <taxon>Pezizomycotina</taxon>
        <taxon>Sordariomycetes</taxon>
        <taxon>Hypocreomycetidae</taxon>
        <taxon>Hypocreales</taxon>
        <taxon>Ophiocordycipitaceae</taxon>
        <taxon>Ophiocordyceps</taxon>
    </lineage>
</organism>
<feature type="domain" description="O-methyltransferase C-terminal" evidence="5">
    <location>
        <begin position="307"/>
        <end position="460"/>
    </location>
</feature>
<evidence type="ECO:0000256" key="3">
    <source>
        <dbReference type="ARBA" id="ARBA00022691"/>
    </source>
</evidence>